<proteinExistence type="inferred from homology"/>
<protein>
    <recommendedName>
        <fullName evidence="5">Pectate lyase N-terminal domain-containing protein</fullName>
    </recommendedName>
</protein>
<dbReference type="AlphaFoldDB" id="A0A7J6FF01"/>
<keyword evidence="3" id="KW-0812">Transmembrane</keyword>
<evidence type="ECO:0000313" key="6">
    <source>
        <dbReference type="EMBL" id="KAF4368360.1"/>
    </source>
</evidence>
<reference evidence="6 7" key="1">
    <citation type="journal article" date="2020" name="bioRxiv">
        <title>Sequence and annotation of 42 cannabis genomes reveals extensive copy number variation in cannabinoid synthesis and pathogen resistance genes.</title>
        <authorList>
            <person name="Mckernan K.J."/>
            <person name="Helbert Y."/>
            <person name="Kane L.T."/>
            <person name="Ebling H."/>
            <person name="Zhang L."/>
            <person name="Liu B."/>
            <person name="Eaton Z."/>
            <person name="Mclaughlin S."/>
            <person name="Kingan S."/>
            <person name="Baybayan P."/>
            <person name="Concepcion G."/>
            <person name="Jordan M."/>
            <person name="Riva A."/>
            <person name="Barbazuk W."/>
            <person name="Harkins T."/>
        </authorList>
    </citation>
    <scope>NUCLEOTIDE SEQUENCE [LARGE SCALE GENOMIC DNA]</scope>
    <source>
        <strain evidence="7">cv. Jamaican Lion 4</strain>
        <tissue evidence="6">Leaf</tissue>
    </source>
</reference>
<dbReference type="GO" id="GO:0030570">
    <property type="term" value="F:pectate lyase activity"/>
    <property type="evidence" value="ECO:0007669"/>
    <property type="project" value="InterPro"/>
</dbReference>
<feature type="chain" id="PRO_5029636179" description="Pectate lyase N-terminal domain-containing protein" evidence="4">
    <location>
        <begin position="20"/>
        <end position="197"/>
    </location>
</feature>
<evidence type="ECO:0000256" key="1">
    <source>
        <dbReference type="ARBA" id="ARBA00010980"/>
    </source>
</evidence>
<dbReference type="InterPro" id="IPR007524">
    <property type="entry name" value="Pec_lyase_N"/>
</dbReference>
<gene>
    <name evidence="6" type="ORF">F8388_019077</name>
</gene>
<keyword evidence="3" id="KW-0472">Membrane</keyword>
<evidence type="ECO:0000256" key="3">
    <source>
        <dbReference type="SAM" id="Phobius"/>
    </source>
</evidence>
<dbReference type="SUPFAM" id="SSF56784">
    <property type="entry name" value="HAD-like"/>
    <property type="match status" value="1"/>
</dbReference>
<sequence length="197" mass="22790">MVNTYVFFFLTFATILVQSKIVEYDDYWKNRAEESQKYAIEAYTSNAQIFDCFIRCILFFTENSNRVRIVTGDNLQTAKAITLECGILNSMEDATHPTIIEGKDFHALSERAREQIAKKITLNRKSSLFHAHLLMQIPLVYIISICVVYNFNHLLSLFHRMVAFLDSNLSAFHQEVNTSSNIDLYVFNKKIPWGLVS</sequence>
<dbReference type="GO" id="GO:0005388">
    <property type="term" value="F:P-type calcium transporter activity"/>
    <property type="evidence" value="ECO:0007669"/>
    <property type="project" value="TreeGrafter"/>
</dbReference>
<dbReference type="Proteomes" id="UP000525078">
    <property type="component" value="Unassembled WGS sequence"/>
</dbReference>
<accession>A0A7J6FF01</accession>
<evidence type="ECO:0000313" key="7">
    <source>
        <dbReference type="Proteomes" id="UP000525078"/>
    </source>
</evidence>
<feature type="domain" description="Pectate lyase N-terminal" evidence="5">
    <location>
        <begin position="21"/>
        <end position="46"/>
    </location>
</feature>
<feature type="transmembrane region" description="Helical" evidence="3">
    <location>
        <begin position="133"/>
        <end position="151"/>
    </location>
</feature>
<dbReference type="GO" id="GO:0005886">
    <property type="term" value="C:plasma membrane"/>
    <property type="evidence" value="ECO:0007669"/>
    <property type="project" value="TreeGrafter"/>
</dbReference>
<keyword evidence="3" id="KW-1133">Transmembrane helix</keyword>
<dbReference type="PANTHER" id="PTHR24093">
    <property type="entry name" value="CATION TRANSPORTING ATPASE"/>
    <property type="match status" value="1"/>
</dbReference>
<feature type="signal peptide" evidence="4">
    <location>
        <begin position="1"/>
        <end position="19"/>
    </location>
</feature>
<dbReference type="Pfam" id="PF04431">
    <property type="entry name" value="Pec_lyase_N"/>
    <property type="match status" value="1"/>
</dbReference>
<evidence type="ECO:0000256" key="4">
    <source>
        <dbReference type="SAM" id="SignalP"/>
    </source>
</evidence>
<comment type="caution">
    <text evidence="6">The sequence shown here is derived from an EMBL/GenBank/DDBJ whole genome shotgun (WGS) entry which is preliminary data.</text>
</comment>
<organism evidence="6 7">
    <name type="scientific">Cannabis sativa</name>
    <name type="common">Hemp</name>
    <name type="synonym">Marijuana</name>
    <dbReference type="NCBI Taxonomy" id="3483"/>
    <lineage>
        <taxon>Eukaryota</taxon>
        <taxon>Viridiplantae</taxon>
        <taxon>Streptophyta</taxon>
        <taxon>Embryophyta</taxon>
        <taxon>Tracheophyta</taxon>
        <taxon>Spermatophyta</taxon>
        <taxon>Magnoliopsida</taxon>
        <taxon>eudicotyledons</taxon>
        <taxon>Gunneridae</taxon>
        <taxon>Pentapetalae</taxon>
        <taxon>rosids</taxon>
        <taxon>fabids</taxon>
        <taxon>Rosales</taxon>
        <taxon>Cannabaceae</taxon>
        <taxon>Cannabis</taxon>
    </lineage>
</organism>
<name>A0A7J6FF01_CANSA</name>
<dbReference type="PANTHER" id="PTHR24093:SF520">
    <property type="entry name" value="CALCIUM-TRANSPORTING ATPASE 9, PLASMA MEMBRANE-TYPE"/>
    <property type="match status" value="1"/>
</dbReference>
<dbReference type="EMBL" id="JAATIP010000135">
    <property type="protein sequence ID" value="KAF4368360.1"/>
    <property type="molecule type" value="Genomic_DNA"/>
</dbReference>
<dbReference type="InterPro" id="IPR036412">
    <property type="entry name" value="HAD-like_sf"/>
</dbReference>
<keyword evidence="2" id="KW-0460">Magnesium</keyword>
<dbReference type="Gene3D" id="3.40.50.1000">
    <property type="entry name" value="HAD superfamily/HAD-like"/>
    <property type="match status" value="1"/>
</dbReference>
<keyword evidence="4" id="KW-0732">Signal</keyword>
<evidence type="ECO:0000259" key="5">
    <source>
        <dbReference type="Pfam" id="PF04431"/>
    </source>
</evidence>
<dbReference type="InterPro" id="IPR023214">
    <property type="entry name" value="HAD_sf"/>
</dbReference>
<comment type="similarity">
    <text evidence="1">Belongs to the polysaccharide lyase 1 family.</text>
</comment>
<evidence type="ECO:0000256" key="2">
    <source>
        <dbReference type="ARBA" id="ARBA00022842"/>
    </source>
</evidence>